<dbReference type="Proteomes" id="UP000765509">
    <property type="component" value="Unassembled WGS sequence"/>
</dbReference>
<feature type="region of interest" description="Disordered" evidence="1">
    <location>
        <begin position="427"/>
        <end position="447"/>
    </location>
</feature>
<evidence type="ECO:0000313" key="3">
    <source>
        <dbReference type="Proteomes" id="UP000765509"/>
    </source>
</evidence>
<dbReference type="EMBL" id="AVOT02000143">
    <property type="protein sequence ID" value="MBW0461336.1"/>
    <property type="molecule type" value="Genomic_DNA"/>
</dbReference>
<feature type="compositionally biased region" description="Polar residues" evidence="1">
    <location>
        <begin position="493"/>
        <end position="516"/>
    </location>
</feature>
<feature type="region of interest" description="Disordered" evidence="1">
    <location>
        <begin position="493"/>
        <end position="518"/>
    </location>
</feature>
<proteinExistence type="predicted"/>
<keyword evidence="3" id="KW-1185">Reference proteome</keyword>
<protein>
    <submittedName>
        <fullName evidence="2">Uncharacterized protein</fullName>
    </submittedName>
</protein>
<feature type="region of interest" description="Disordered" evidence="1">
    <location>
        <begin position="578"/>
        <end position="620"/>
    </location>
</feature>
<feature type="region of interest" description="Disordered" evidence="1">
    <location>
        <begin position="943"/>
        <end position="1088"/>
    </location>
</feature>
<feature type="compositionally biased region" description="Polar residues" evidence="1">
    <location>
        <begin position="1015"/>
        <end position="1027"/>
    </location>
</feature>
<dbReference type="Gene3D" id="3.40.50.10190">
    <property type="entry name" value="BRCT domain"/>
    <property type="match status" value="1"/>
</dbReference>
<organism evidence="2 3">
    <name type="scientific">Austropuccinia psidii MF-1</name>
    <dbReference type="NCBI Taxonomy" id="1389203"/>
    <lineage>
        <taxon>Eukaryota</taxon>
        <taxon>Fungi</taxon>
        <taxon>Dikarya</taxon>
        <taxon>Basidiomycota</taxon>
        <taxon>Pucciniomycotina</taxon>
        <taxon>Pucciniomycetes</taxon>
        <taxon>Pucciniales</taxon>
        <taxon>Sphaerophragmiaceae</taxon>
        <taxon>Austropuccinia</taxon>
    </lineage>
</organism>
<feature type="region of interest" description="Disordered" evidence="1">
    <location>
        <begin position="703"/>
        <end position="799"/>
    </location>
</feature>
<sequence>MWVIEGKFRSKSPSNSADSLLQQRWLRPMRVYSLGRDPLNDFSLEHPKSLSRYRSIKLDVGSSDSCLLVGQDNSQSSQPYPLTITNEGSRNFSLCLCREHQSDFSIEHGASFDIQPGDKLVLESSGSSPYWVRFLWHPVNICFSALSPSQRRSNDKVFKLIGFSYTEARFPQHFHTHFLAKPFKPTLPIGYALIEGIQIISEEWLENLISLTKSKPSLLSTLKTKRRRQANETEEDYRRKIERIESLPDPRYNGTSLSDFELDFSAAWAKLGSPELVMKSSGSIHGFEFPDSSKWNPNPNRAKLFSDLCFVLLASDDDEDFLSIERIVRAGHGSLFRISPSVDDASLRSLFTEVQRLRSRPSRLTYSVLMKTPTLSLCSQSSQILFDRLQSSLDVQDIKTVEHLFLAIYNLDTSALVSRPDIATVYPESSEHQKSQSITSTVLQSNRAEPLLTQPLASRQPSKNGINTEETIIQSKPAKTSRHEEFNLPHSMHTNIQGSKATPAQKNTINEAPSTSRPRRALIKRAESRTDAVRMKELARLFEDDDVGPSEIDQLKRHARIDESGDISAATTLVNLGDNNPPVNLTESNSNLPPDPHSTVQLAPPEPTTSLRRKLPKRRAADQDGLDLNKYMPFLAEETTETSLAHMQELSNESSQELTSRLSKRQKLDCLKETEAENTERSGYRIEELDVSKIEGPATRMLKAEAEKTKNASKSNNLINLSDDSEQPQLYTQEQPSNPRKRRKAPNLVFGTSQRVSSNEDEPGPSRSHERTKTPHRQGAANSKPQKATGKAEESTVPDRYLTVKTTGKRLTADELATNLEFNQLRISKPVLMLETKPIATKRIGWNEEDLSEEEMRQMDSCTQQQMEEASAKSFFKVKYVNLTRKSQAASHEVEDSVMGSRPNFKKFKPKNQALRSYMTPTVIPRNQIEMEIVRLKRGSADDWEATRNPKGISASRGGTDTEEDESNEFGTFAGRKSQATISSKSKADRTTLRTIHEQDYSDSSSSSYQDKESGLSQAQSRPLTSDSRWRSNREVPTQSKLNARTSTSSRSNPTQPSTLGKRKLRNVEPESESDGDELAFKGFKRTR</sequence>
<evidence type="ECO:0000313" key="2">
    <source>
        <dbReference type="EMBL" id="MBW0461336.1"/>
    </source>
</evidence>
<feature type="compositionally biased region" description="Polar residues" evidence="1">
    <location>
        <begin position="1035"/>
        <end position="1059"/>
    </location>
</feature>
<reference evidence="2" key="1">
    <citation type="submission" date="2021-03" db="EMBL/GenBank/DDBJ databases">
        <title>Draft genome sequence of rust myrtle Austropuccinia psidii MF-1, a brazilian biotype.</title>
        <authorList>
            <person name="Quecine M.C."/>
            <person name="Pachon D.M.R."/>
            <person name="Bonatelli M.L."/>
            <person name="Correr F.H."/>
            <person name="Franceschini L.M."/>
            <person name="Leite T.F."/>
            <person name="Margarido G.R.A."/>
            <person name="Almeida C.A."/>
            <person name="Ferrarezi J.A."/>
            <person name="Labate C.A."/>
        </authorList>
    </citation>
    <scope>NUCLEOTIDE SEQUENCE</scope>
    <source>
        <strain evidence="2">MF-1</strain>
    </source>
</reference>
<comment type="caution">
    <text evidence="2">The sequence shown here is derived from an EMBL/GenBank/DDBJ whole genome shotgun (WGS) entry which is preliminary data.</text>
</comment>
<feature type="compositionally biased region" description="Polar residues" evidence="1">
    <location>
        <begin position="578"/>
        <end position="592"/>
    </location>
</feature>
<feature type="compositionally biased region" description="Basic and acidic residues" evidence="1">
    <location>
        <begin position="986"/>
        <end position="1000"/>
    </location>
</feature>
<accession>A0A9Q3GC26</accession>
<name>A0A9Q3GC26_9BASI</name>
<dbReference type="InterPro" id="IPR036420">
    <property type="entry name" value="BRCT_dom_sf"/>
</dbReference>
<feature type="compositionally biased region" description="Polar residues" evidence="1">
    <location>
        <begin position="435"/>
        <end position="447"/>
    </location>
</feature>
<gene>
    <name evidence="2" type="ORF">O181_001051</name>
</gene>
<evidence type="ECO:0000256" key="1">
    <source>
        <dbReference type="SAM" id="MobiDB-lite"/>
    </source>
</evidence>
<dbReference type="OrthoDB" id="2506609at2759"/>
<feature type="compositionally biased region" description="Polar residues" evidence="1">
    <location>
        <begin position="712"/>
        <end position="738"/>
    </location>
</feature>
<dbReference type="AlphaFoldDB" id="A0A9Q3GC26"/>
<dbReference type="CDD" id="cd00027">
    <property type="entry name" value="BRCT"/>
    <property type="match status" value="1"/>
</dbReference>